<protein>
    <recommendedName>
        <fullName evidence="1">MOSC domain-containing protein</fullName>
    </recommendedName>
</protein>
<sequence>MSVMKKVVALFIAEDGEAPMQAVDTVQLESGKGIVGDRYYHDKGTFSEKLAGLPDRELTLIESEKIADFNQTFGFDFSSGDFRRNIVTEGVDLNSLVDQEFSIGAVRLRGIRLCEPCAHLAGVLVPELLPGMVHKAGLRAQILEDGLINISDPIQI</sequence>
<dbReference type="AlphaFoldDB" id="A0A1X9NHB3"/>
<evidence type="ECO:0000313" key="2">
    <source>
        <dbReference type="EMBL" id="ARN73373.1"/>
    </source>
</evidence>
<dbReference type="GO" id="GO:0030151">
    <property type="term" value="F:molybdenum ion binding"/>
    <property type="evidence" value="ECO:0007669"/>
    <property type="project" value="InterPro"/>
</dbReference>
<evidence type="ECO:0000259" key="1">
    <source>
        <dbReference type="PROSITE" id="PS51340"/>
    </source>
</evidence>
<evidence type="ECO:0000313" key="3">
    <source>
        <dbReference type="Proteomes" id="UP000193450"/>
    </source>
</evidence>
<reference evidence="2 3" key="1">
    <citation type="submission" date="2016-11" db="EMBL/GenBank/DDBJ databases">
        <title>Trade-off between light-utilization and light-protection in marine flavobacteria.</title>
        <authorList>
            <person name="Kumagai Y."/>
        </authorList>
    </citation>
    <scope>NUCLEOTIDE SEQUENCE [LARGE SCALE GENOMIC DNA]</scope>
    <source>
        <strain evidence="2 3">NBRC 107125</strain>
    </source>
</reference>
<proteinExistence type="predicted"/>
<dbReference type="RefSeq" id="WP_085757484.1">
    <property type="nucleotide sequence ID" value="NZ_CP019343.1"/>
</dbReference>
<accession>A0A1X9NHB3</accession>
<dbReference type="PROSITE" id="PS51340">
    <property type="entry name" value="MOSC"/>
    <property type="match status" value="1"/>
</dbReference>
<dbReference type="STRING" id="716816.BST96_04160"/>
<dbReference type="OrthoDB" id="1550913at2"/>
<dbReference type="InterPro" id="IPR011037">
    <property type="entry name" value="Pyrv_Knase-like_insert_dom_sf"/>
</dbReference>
<dbReference type="Gene3D" id="2.40.33.20">
    <property type="entry name" value="PK beta-barrel domain-like"/>
    <property type="match status" value="1"/>
</dbReference>
<dbReference type="InterPro" id="IPR052716">
    <property type="entry name" value="MOSC_domain"/>
</dbReference>
<keyword evidence="3" id="KW-1185">Reference proteome</keyword>
<name>A0A1X9NHB3_9GAMM</name>
<gene>
    <name evidence="2" type="ORF">BST96_04160</name>
</gene>
<dbReference type="GO" id="GO:0003824">
    <property type="term" value="F:catalytic activity"/>
    <property type="evidence" value="ECO:0007669"/>
    <property type="project" value="InterPro"/>
</dbReference>
<feature type="domain" description="MOSC" evidence="1">
    <location>
        <begin position="21"/>
        <end position="156"/>
    </location>
</feature>
<organism evidence="2 3">
    <name type="scientific">Oceanicoccus sagamiensis</name>
    <dbReference type="NCBI Taxonomy" id="716816"/>
    <lineage>
        <taxon>Bacteria</taxon>
        <taxon>Pseudomonadati</taxon>
        <taxon>Pseudomonadota</taxon>
        <taxon>Gammaproteobacteria</taxon>
        <taxon>Cellvibrionales</taxon>
        <taxon>Spongiibacteraceae</taxon>
        <taxon>Oceanicoccus</taxon>
    </lineage>
</organism>
<dbReference type="EMBL" id="CP019343">
    <property type="protein sequence ID" value="ARN73373.1"/>
    <property type="molecule type" value="Genomic_DNA"/>
</dbReference>
<dbReference type="PANTHER" id="PTHR36930">
    <property type="entry name" value="METAL-SULFUR CLUSTER BIOSYNTHESIS PROTEINS YUAD-RELATED"/>
    <property type="match status" value="1"/>
</dbReference>
<dbReference type="GO" id="GO:0030170">
    <property type="term" value="F:pyridoxal phosphate binding"/>
    <property type="evidence" value="ECO:0007669"/>
    <property type="project" value="InterPro"/>
</dbReference>
<dbReference type="PANTHER" id="PTHR36930:SF1">
    <property type="entry name" value="MOSC DOMAIN-CONTAINING PROTEIN"/>
    <property type="match status" value="1"/>
</dbReference>
<dbReference type="Pfam" id="PF03473">
    <property type="entry name" value="MOSC"/>
    <property type="match status" value="1"/>
</dbReference>
<dbReference type="Proteomes" id="UP000193450">
    <property type="component" value="Chromosome"/>
</dbReference>
<dbReference type="SUPFAM" id="SSF50800">
    <property type="entry name" value="PK beta-barrel domain-like"/>
    <property type="match status" value="1"/>
</dbReference>
<dbReference type="InterPro" id="IPR005302">
    <property type="entry name" value="MoCF_Sase_C"/>
</dbReference>
<dbReference type="KEGG" id="osg:BST96_04160"/>